<dbReference type="InterPro" id="IPR000490">
    <property type="entry name" value="Glyco_hydro_17"/>
</dbReference>
<dbReference type="GO" id="GO:0004553">
    <property type="term" value="F:hydrolase activity, hydrolyzing O-glycosyl compounds"/>
    <property type="evidence" value="ECO:0007669"/>
    <property type="project" value="InterPro"/>
</dbReference>
<dbReference type="PROSITE" id="PS00587">
    <property type="entry name" value="GLYCOSYL_HYDROL_F17"/>
    <property type="match status" value="1"/>
</dbReference>
<dbReference type="PANTHER" id="PTHR32227">
    <property type="entry name" value="GLUCAN ENDO-1,3-BETA-GLUCOSIDASE BG1-RELATED-RELATED"/>
    <property type="match status" value="1"/>
</dbReference>
<evidence type="ECO:0008006" key="8">
    <source>
        <dbReference type="Google" id="ProtNLM"/>
    </source>
</evidence>
<dbReference type="Proteomes" id="UP001202328">
    <property type="component" value="Unassembled WGS sequence"/>
</dbReference>
<comment type="caution">
    <text evidence="6">The sequence shown here is derived from an EMBL/GenBank/DDBJ whole genome shotgun (WGS) entry which is preliminary data.</text>
</comment>
<evidence type="ECO:0000256" key="3">
    <source>
        <dbReference type="ARBA" id="ARBA00023295"/>
    </source>
</evidence>
<dbReference type="InterPro" id="IPR044965">
    <property type="entry name" value="Glyco_hydro_17_plant"/>
</dbReference>
<proteinExistence type="inferred from homology"/>
<dbReference type="Pfam" id="PF00332">
    <property type="entry name" value="Glyco_hydro_17"/>
    <property type="match status" value="1"/>
</dbReference>
<evidence type="ECO:0000256" key="4">
    <source>
        <dbReference type="RuleBase" id="RU004335"/>
    </source>
</evidence>
<dbReference type="Gene3D" id="3.20.20.80">
    <property type="entry name" value="Glycosidases"/>
    <property type="match status" value="1"/>
</dbReference>
<evidence type="ECO:0000313" key="6">
    <source>
        <dbReference type="EMBL" id="KAI3960329.1"/>
    </source>
</evidence>
<keyword evidence="3 5" id="KW-0326">Glycosidase</keyword>
<dbReference type="EMBL" id="JAJJMB010000948">
    <property type="protein sequence ID" value="KAI3960329.1"/>
    <property type="molecule type" value="Genomic_DNA"/>
</dbReference>
<dbReference type="FunFam" id="3.20.20.80:FF:000010">
    <property type="entry name" value="glucan endo-1,3-beta-glucosidase, basic"/>
    <property type="match status" value="1"/>
</dbReference>
<dbReference type="SUPFAM" id="SSF51445">
    <property type="entry name" value="(Trans)glycosidases"/>
    <property type="match status" value="1"/>
</dbReference>
<name>A0AAD4TH35_9MAGN</name>
<evidence type="ECO:0000256" key="2">
    <source>
        <dbReference type="ARBA" id="ARBA00022801"/>
    </source>
</evidence>
<keyword evidence="2 5" id="KW-0378">Hydrolase</keyword>
<comment type="similarity">
    <text evidence="1 4">Belongs to the glycosyl hydrolase 17 family.</text>
</comment>
<dbReference type="GO" id="GO:0005975">
    <property type="term" value="P:carbohydrate metabolic process"/>
    <property type="evidence" value="ECO:0007669"/>
    <property type="project" value="InterPro"/>
</dbReference>
<reference evidence="6" key="1">
    <citation type="submission" date="2022-04" db="EMBL/GenBank/DDBJ databases">
        <title>A functionally conserved STORR gene fusion in Papaver species that diverged 16.8 million years ago.</title>
        <authorList>
            <person name="Catania T."/>
        </authorList>
    </citation>
    <scope>NUCLEOTIDE SEQUENCE</scope>
    <source>
        <strain evidence="6">S-188037</strain>
    </source>
</reference>
<evidence type="ECO:0000313" key="7">
    <source>
        <dbReference type="Proteomes" id="UP001202328"/>
    </source>
</evidence>
<keyword evidence="7" id="KW-1185">Reference proteome</keyword>
<dbReference type="AlphaFoldDB" id="A0AAD4TH35"/>
<gene>
    <name evidence="6" type="ORF">MKW98_017053</name>
</gene>
<evidence type="ECO:0000256" key="5">
    <source>
        <dbReference type="RuleBase" id="RU004336"/>
    </source>
</evidence>
<dbReference type="InterPro" id="IPR017853">
    <property type="entry name" value="GH"/>
</dbReference>
<sequence length="318" mass="34390">MAGAGGQIGVCYGTVADNLPSPQEVLSLYKRNGIQMVRLFAPTPQILEALRGTGILVSLGTLNEDLASLSSSQDAANSWVATNIVPYKDDVKFGWVTAGNEVIPGPLSQYVPGAMTNLHNALSNIGLDQIKVTTVVPAFVLGTSYPPSAGAFSPEVVEVMTQVSALVKRYGAPLMINVYPYFAYAENPEYVSLEYALFTSTTPVVVDGDLKYYNLFDAMVDSFNAALEKIGMSDVNIAVSESGWPSAGNEPYTSVDNAKAYNTNLVKHASKGGTPRRPDHHYDTFLFSIFNENLKQPAGVEQNFGLYYPNMNPVYPLF</sequence>
<evidence type="ECO:0000256" key="1">
    <source>
        <dbReference type="ARBA" id="ARBA00008773"/>
    </source>
</evidence>
<organism evidence="6 7">
    <name type="scientific">Papaver atlanticum</name>
    <dbReference type="NCBI Taxonomy" id="357466"/>
    <lineage>
        <taxon>Eukaryota</taxon>
        <taxon>Viridiplantae</taxon>
        <taxon>Streptophyta</taxon>
        <taxon>Embryophyta</taxon>
        <taxon>Tracheophyta</taxon>
        <taxon>Spermatophyta</taxon>
        <taxon>Magnoliopsida</taxon>
        <taxon>Ranunculales</taxon>
        <taxon>Papaveraceae</taxon>
        <taxon>Papaveroideae</taxon>
        <taxon>Papaver</taxon>
    </lineage>
</organism>
<accession>A0AAD4TH35</accession>
<protein>
    <recommendedName>
        <fullName evidence="8">Glucan endo-1,3-beta-D-glucosidase</fullName>
    </recommendedName>
</protein>